<proteinExistence type="predicted"/>
<dbReference type="EMBL" id="BTGU01000190">
    <property type="protein sequence ID" value="GMN64674.1"/>
    <property type="molecule type" value="Genomic_DNA"/>
</dbReference>
<dbReference type="AlphaFoldDB" id="A0AA88DZ75"/>
<reference evidence="2" key="1">
    <citation type="submission" date="2023-07" db="EMBL/GenBank/DDBJ databases">
        <title>draft genome sequence of fig (Ficus carica).</title>
        <authorList>
            <person name="Takahashi T."/>
            <person name="Nishimura K."/>
        </authorList>
    </citation>
    <scope>NUCLEOTIDE SEQUENCE</scope>
</reference>
<dbReference type="Proteomes" id="UP001187192">
    <property type="component" value="Unassembled WGS sequence"/>
</dbReference>
<sequence length="203" mass="22759">MRRVARNNPYSTTDYFTTAVTVEYLESLPREFEIPADIFLVVLGPDDMPSQPPENHVTLSVDFFQVGLCLTTSRASRVPPLGDARISTRTITIRSYMPMNVDRVEKLKERPDPKRKQVAILTRENFAHYNWFRSSSAPSAPADQKIRRRSEGRGEVPTTTTLGHLGGEPMASNDQSKKKSLTDEERAARLLEKPNGLAEGGVK</sequence>
<protein>
    <submittedName>
        <fullName evidence="2">Uncharacterized protein</fullName>
    </submittedName>
</protein>
<evidence type="ECO:0000256" key="1">
    <source>
        <dbReference type="SAM" id="MobiDB-lite"/>
    </source>
</evidence>
<organism evidence="2 3">
    <name type="scientific">Ficus carica</name>
    <name type="common">Common fig</name>
    <dbReference type="NCBI Taxonomy" id="3494"/>
    <lineage>
        <taxon>Eukaryota</taxon>
        <taxon>Viridiplantae</taxon>
        <taxon>Streptophyta</taxon>
        <taxon>Embryophyta</taxon>
        <taxon>Tracheophyta</taxon>
        <taxon>Spermatophyta</taxon>
        <taxon>Magnoliopsida</taxon>
        <taxon>eudicotyledons</taxon>
        <taxon>Gunneridae</taxon>
        <taxon>Pentapetalae</taxon>
        <taxon>rosids</taxon>
        <taxon>fabids</taxon>
        <taxon>Rosales</taxon>
        <taxon>Moraceae</taxon>
        <taxon>Ficeae</taxon>
        <taxon>Ficus</taxon>
    </lineage>
</organism>
<gene>
    <name evidence="2" type="ORF">TIFTF001_033736</name>
</gene>
<comment type="caution">
    <text evidence="2">The sequence shown here is derived from an EMBL/GenBank/DDBJ whole genome shotgun (WGS) entry which is preliminary data.</text>
</comment>
<keyword evidence="3" id="KW-1185">Reference proteome</keyword>
<accession>A0AA88DZ75</accession>
<name>A0AA88DZ75_FICCA</name>
<evidence type="ECO:0000313" key="2">
    <source>
        <dbReference type="EMBL" id="GMN64674.1"/>
    </source>
</evidence>
<feature type="region of interest" description="Disordered" evidence="1">
    <location>
        <begin position="134"/>
        <end position="203"/>
    </location>
</feature>
<feature type="compositionally biased region" description="Basic and acidic residues" evidence="1">
    <location>
        <begin position="175"/>
        <end position="192"/>
    </location>
</feature>
<evidence type="ECO:0000313" key="3">
    <source>
        <dbReference type="Proteomes" id="UP001187192"/>
    </source>
</evidence>